<dbReference type="Pfam" id="PF08241">
    <property type="entry name" value="Methyltransf_11"/>
    <property type="match status" value="1"/>
</dbReference>
<dbReference type="PANTHER" id="PTHR42912">
    <property type="entry name" value="METHYLTRANSFERASE"/>
    <property type="match status" value="1"/>
</dbReference>
<keyword evidence="2" id="KW-0808">Transferase</keyword>
<dbReference type="CDD" id="cd02440">
    <property type="entry name" value="AdoMet_MTases"/>
    <property type="match status" value="1"/>
</dbReference>
<dbReference type="OrthoDB" id="262045at2"/>
<reference evidence="2 3" key="1">
    <citation type="submission" date="2009-06" db="EMBL/GenBank/DDBJ databases">
        <title>Complete sequence of Desulfovibrio salexigens DSM 2638.</title>
        <authorList>
            <consortium name="US DOE Joint Genome Institute"/>
            <person name="Lucas S."/>
            <person name="Copeland A."/>
            <person name="Lapidus A."/>
            <person name="Glavina del Rio T."/>
            <person name="Tice H."/>
            <person name="Bruce D."/>
            <person name="Goodwin L."/>
            <person name="Pitluck S."/>
            <person name="Munk A.C."/>
            <person name="Brettin T."/>
            <person name="Detter J.C."/>
            <person name="Han C."/>
            <person name="Tapia R."/>
            <person name="Larimer F."/>
            <person name="Land M."/>
            <person name="Hauser L."/>
            <person name="Kyrpides N."/>
            <person name="Anderson I."/>
            <person name="Wall J.D."/>
            <person name="Arkin A.P."/>
            <person name="Dehal P."/>
            <person name="Chivian D."/>
            <person name="Giles B."/>
            <person name="Hazen T.C."/>
        </authorList>
    </citation>
    <scope>NUCLEOTIDE SEQUENCE [LARGE SCALE GENOMIC DNA]</scope>
    <source>
        <strain evidence="3">ATCC 14822 / DSM 2638 / NCIMB 8403 / VKM B-1763</strain>
    </source>
</reference>
<dbReference type="AlphaFoldDB" id="C6C0G5"/>
<protein>
    <submittedName>
        <fullName evidence="2">Methyltransferase type 11</fullName>
    </submittedName>
</protein>
<keyword evidence="2" id="KW-0489">Methyltransferase</keyword>
<dbReference type="InterPro" id="IPR013216">
    <property type="entry name" value="Methyltransf_11"/>
</dbReference>
<dbReference type="GO" id="GO:0008757">
    <property type="term" value="F:S-adenosylmethionine-dependent methyltransferase activity"/>
    <property type="evidence" value="ECO:0007669"/>
    <property type="project" value="InterPro"/>
</dbReference>
<dbReference type="KEGG" id="dsa:Desal_1034"/>
<sequence>MNISTDNKWHEVWTRKGTESGDSLEDLMKADGFDTGTGAISVDDWMKTSADIKTRLETDKASKILEVGCGAGAMLYTFRNSGPELYGADYSETLIQKATSAIPELNGKACEASALGFADNMFEAVFSHGVFFYFRDLNYAEEAMNEIMRVLTHDGKIFILDVPDLEKRDLCEDFRRNVVYAGEEYPTAEDSPYRHLYYPKSWFHEYGEKHGMKVQTFDQDLESYPMSPYRFNALLTF</sequence>
<dbReference type="eggNOG" id="COG2226">
    <property type="taxonomic scope" value="Bacteria"/>
</dbReference>
<dbReference type="HOGENOM" id="CLU_1193769_0_0_7"/>
<keyword evidence="3" id="KW-1185">Reference proteome</keyword>
<gene>
    <name evidence="2" type="ordered locus">Desal_1034</name>
</gene>
<dbReference type="InterPro" id="IPR050508">
    <property type="entry name" value="Methyltransf_Superfamily"/>
</dbReference>
<dbReference type="STRING" id="526222.Desal_1034"/>
<dbReference type="RefSeq" id="WP_015850918.1">
    <property type="nucleotide sequence ID" value="NC_012881.1"/>
</dbReference>
<accession>C6C0G5</accession>
<dbReference type="GO" id="GO:0032259">
    <property type="term" value="P:methylation"/>
    <property type="evidence" value="ECO:0007669"/>
    <property type="project" value="UniProtKB-KW"/>
</dbReference>
<dbReference type="Gene3D" id="3.40.50.150">
    <property type="entry name" value="Vaccinia Virus protein VP39"/>
    <property type="match status" value="1"/>
</dbReference>
<evidence type="ECO:0000313" key="2">
    <source>
        <dbReference type="EMBL" id="ACS79099.1"/>
    </source>
</evidence>
<organism evidence="2 3">
    <name type="scientific">Maridesulfovibrio salexigens (strain ATCC 14822 / DSM 2638 / NCIMB 8403 / VKM B-1763)</name>
    <name type="common">Desulfovibrio salexigens</name>
    <dbReference type="NCBI Taxonomy" id="526222"/>
    <lineage>
        <taxon>Bacteria</taxon>
        <taxon>Pseudomonadati</taxon>
        <taxon>Thermodesulfobacteriota</taxon>
        <taxon>Desulfovibrionia</taxon>
        <taxon>Desulfovibrionales</taxon>
        <taxon>Desulfovibrionaceae</taxon>
        <taxon>Maridesulfovibrio</taxon>
    </lineage>
</organism>
<proteinExistence type="predicted"/>
<dbReference type="PANTHER" id="PTHR42912:SF80">
    <property type="entry name" value="METHYLTRANSFERASE DOMAIN-CONTAINING PROTEIN"/>
    <property type="match status" value="1"/>
</dbReference>
<evidence type="ECO:0000313" key="3">
    <source>
        <dbReference type="Proteomes" id="UP000002601"/>
    </source>
</evidence>
<dbReference type="Proteomes" id="UP000002601">
    <property type="component" value="Chromosome"/>
</dbReference>
<name>C6C0G5_MARSD</name>
<dbReference type="SUPFAM" id="SSF53335">
    <property type="entry name" value="S-adenosyl-L-methionine-dependent methyltransferases"/>
    <property type="match status" value="1"/>
</dbReference>
<dbReference type="EMBL" id="CP001649">
    <property type="protein sequence ID" value="ACS79099.1"/>
    <property type="molecule type" value="Genomic_DNA"/>
</dbReference>
<evidence type="ECO:0000259" key="1">
    <source>
        <dbReference type="Pfam" id="PF08241"/>
    </source>
</evidence>
<dbReference type="InterPro" id="IPR029063">
    <property type="entry name" value="SAM-dependent_MTases_sf"/>
</dbReference>
<feature type="domain" description="Methyltransferase type 11" evidence="1">
    <location>
        <begin position="65"/>
        <end position="159"/>
    </location>
</feature>